<proteinExistence type="predicted"/>
<dbReference type="Proteomes" id="UP000183832">
    <property type="component" value="Unassembled WGS sequence"/>
</dbReference>
<dbReference type="EMBL" id="CVRI01000055">
    <property type="protein sequence ID" value="CRL01542.1"/>
    <property type="molecule type" value="Genomic_DNA"/>
</dbReference>
<evidence type="ECO:0000313" key="1">
    <source>
        <dbReference type="EMBL" id="CRL01542.1"/>
    </source>
</evidence>
<evidence type="ECO:0000313" key="2">
    <source>
        <dbReference type="Proteomes" id="UP000183832"/>
    </source>
</evidence>
<organism evidence="1 2">
    <name type="scientific">Clunio marinus</name>
    <dbReference type="NCBI Taxonomy" id="568069"/>
    <lineage>
        <taxon>Eukaryota</taxon>
        <taxon>Metazoa</taxon>
        <taxon>Ecdysozoa</taxon>
        <taxon>Arthropoda</taxon>
        <taxon>Hexapoda</taxon>
        <taxon>Insecta</taxon>
        <taxon>Pterygota</taxon>
        <taxon>Neoptera</taxon>
        <taxon>Endopterygota</taxon>
        <taxon>Diptera</taxon>
        <taxon>Nematocera</taxon>
        <taxon>Chironomoidea</taxon>
        <taxon>Chironomidae</taxon>
        <taxon>Clunio</taxon>
    </lineage>
</organism>
<gene>
    <name evidence="1" type="ORF">CLUMA_CG014756</name>
</gene>
<name>A0A1J1IR24_9DIPT</name>
<protein>
    <submittedName>
        <fullName evidence="1">CLUMA_CG014756, isoform A</fullName>
    </submittedName>
</protein>
<dbReference type="AlphaFoldDB" id="A0A1J1IR24"/>
<keyword evidence="2" id="KW-1185">Reference proteome</keyword>
<accession>A0A1J1IR24</accession>
<reference evidence="1 2" key="1">
    <citation type="submission" date="2015-04" db="EMBL/GenBank/DDBJ databases">
        <authorList>
            <person name="Syromyatnikov M.Y."/>
            <person name="Popov V.N."/>
        </authorList>
    </citation>
    <scope>NUCLEOTIDE SEQUENCE [LARGE SCALE GENOMIC DNA]</scope>
</reference>
<sequence>MFHANEKQVNRSSKQAPTRAVNICLKMYQINQESCIMKLREERKEMRNCHKTGGAQGWGSVNVIVTISGRFFSFPLARTAAIPCHYK</sequence>